<dbReference type="GO" id="GO:0005789">
    <property type="term" value="C:endoplasmic reticulum membrane"/>
    <property type="evidence" value="ECO:0007669"/>
    <property type="project" value="UniProtKB-SubCell"/>
</dbReference>
<dbReference type="InterPro" id="IPR036180">
    <property type="entry name" value="Gelsolin-like_dom_sf"/>
</dbReference>
<dbReference type="Gene3D" id="3.40.20.10">
    <property type="entry name" value="Severin"/>
    <property type="match status" value="1"/>
</dbReference>
<dbReference type="Pfam" id="PF04815">
    <property type="entry name" value="Sec23_helical"/>
    <property type="match status" value="1"/>
</dbReference>
<dbReference type="CDD" id="cd01479">
    <property type="entry name" value="Sec24-like"/>
    <property type="match status" value="1"/>
</dbReference>
<dbReference type="InterPro" id="IPR036175">
    <property type="entry name" value="Sec23/24_helical_dom_sf"/>
</dbReference>
<dbReference type="SUPFAM" id="SSF53300">
    <property type="entry name" value="vWA-like"/>
    <property type="match status" value="1"/>
</dbReference>
<feature type="compositionally biased region" description="Low complexity" evidence="12">
    <location>
        <begin position="105"/>
        <end position="118"/>
    </location>
</feature>
<dbReference type="SUPFAM" id="SSF81811">
    <property type="entry name" value="Helical domain of Sec23/24"/>
    <property type="match status" value="1"/>
</dbReference>
<dbReference type="Gene3D" id="1.20.120.730">
    <property type="entry name" value="Sec23/Sec24 helical domain"/>
    <property type="match status" value="1"/>
</dbReference>
<dbReference type="GO" id="GO:0090110">
    <property type="term" value="P:COPII-coated vesicle cargo loading"/>
    <property type="evidence" value="ECO:0007669"/>
    <property type="project" value="TreeGrafter"/>
</dbReference>
<feature type="domain" description="Sec23/Sec24 trunk" evidence="15">
    <location>
        <begin position="502"/>
        <end position="741"/>
    </location>
</feature>
<evidence type="ECO:0000259" key="14">
    <source>
        <dbReference type="Pfam" id="PF04810"/>
    </source>
</evidence>
<comment type="similarity">
    <text evidence="4">Belongs to the SEC23/SEC24 family. SEC24 subfamily.</text>
</comment>
<dbReference type="Pfam" id="PF08033">
    <property type="entry name" value="Sec23_BS"/>
    <property type="match status" value="1"/>
</dbReference>
<evidence type="ECO:0000259" key="13">
    <source>
        <dbReference type="Pfam" id="PF00626"/>
    </source>
</evidence>
<dbReference type="SUPFAM" id="SSF81995">
    <property type="entry name" value="beta-sandwich domain of Sec23/24"/>
    <property type="match status" value="1"/>
</dbReference>
<evidence type="ECO:0000256" key="4">
    <source>
        <dbReference type="ARBA" id="ARBA00008334"/>
    </source>
</evidence>
<feature type="compositionally biased region" description="Polar residues" evidence="12">
    <location>
        <begin position="153"/>
        <end position="169"/>
    </location>
</feature>
<comment type="caution">
    <text evidence="18">The sequence shown here is derived from an EMBL/GenBank/DDBJ whole genome shotgun (WGS) entry which is preliminary data.</text>
</comment>
<proteinExistence type="inferred from homology"/>
<evidence type="ECO:0000256" key="5">
    <source>
        <dbReference type="ARBA" id="ARBA00022448"/>
    </source>
</evidence>
<dbReference type="PANTHER" id="PTHR13803">
    <property type="entry name" value="SEC24-RELATED PROTEIN"/>
    <property type="match status" value="1"/>
</dbReference>
<protein>
    <recommendedName>
        <fullName evidence="20">Protein transport protein SEC24</fullName>
    </recommendedName>
</protein>
<evidence type="ECO:0000256" key="12">
    <source>
        <dbReference type="SAM" id="MobiDB-lite"/>
    </source>
</evidence>
<feature type="compositionally biased region" description="Low complexity" evidence="12">
    <location>
        <begin position="58"/>
        <end position="73"/>
    </location>
</feature>
<dbReference type="Pfam" id="PF00626">
    <property type="entry name" value="Gelsolin"/>
    <property type="match status" value="1"/>
</dbReference>
<feature type="compositionally biased region" description="Low complexity" evidence="12">
    <location>
        <begin position="243"/>
        <end position="252"/>
    </location>
</feature>
<dbReference type="SUPFAM" id="SSF82919">
    <property type="entry name" value="Zn-finger domain of Sec23/24"/>
    <property type="match status" value="1"/>
</dbReference>
<evidence type="ECO:0000313" key="19">
    <source>
        <dbReference type="Proteomes" id="UP000320333"/>
    </source>
</evidence>
<dbReference type="InterPro" id="IPR006895">
    <property type="entry name" value="Znf_Sec23_Sec24"/>
</dbReference>
<gene>
    <name evidence="18" type="ORF">CcCBS67573_g04165</name>
</gene>
<evidence type="ECO:0000259" key="17">
    <source>
        <dbReference type="Pfam" id="PF08033"/>
    </source>
</evidence>
<feature type="compositionally biased region" description="Polar residues" evidence="12">
    <location>
        <begin position="272"/>
        <end position="295"/>
    </location>
</feature>
<dbReference type="STRING" id="246404.A0A507FEC0"/>
<feature type="region of interest" description="Disordered" evidence="12">
    <location>
        <begin position="1"/>
        <end position="75"/>
    </location>
</feature>
<evidence type="ECO:0000256" key="8">
    <source>
        <dbReference type="ARBA" id="ARBA00022892"/>
    </source>
</evidence>
<keyword evidence="9" id="KW-0653">Protein transport</keyword>
<feature type="compositionally biased region" description="Low complexity" evidence="12">
    <location>
        <begin position="322"/>
        <end position="333"/>
    </location>
</feature>
<dbReference type="OrthoDB" id="49016at2759"/>
<dbReference type="Gene3D" id="2.30.30.380">
    <property type="entry name" value="Zn-finger domain of Sec23/24"/>
    <property type="match status" value="1"/>
</dbReference>
<feature type="domain" description="Sec23/Sec24 beta-sandwich" evidence="17">
    <location>
        <begin position="747"/>
        <end position="829"/>
    </location>
</feature>
<dbReference type="GO" id="GO:0000149">
    <property type="term" value="F:SNARE binding"/>
    <property type="evidence" value="ECO:0007669"/>
    <property type="project" value="TreeGrafter"/>
</dbReference>
<dbReference type="InterPro" id="IPR006896">
    <property type="entry name" value="Sec23/24_trunk_dom"/>
</dbReference>
<keyword evidence="7" id="KW-0256">Endoplasmic reticulum</keyword>
<feature type="region of interest" description="Disordered" evidence="12">
    <location>
        <begin position="96"/>
        <end position="336"/>
    </location>
</feature>
<keyword evidence="10" id="KW-0333">Golgi apparatus</keyword>
<dbReference type="EMBL" id="QEAP01000119">
    <property type="protein sequence ID" value="TPX74574.1"/>
    <property type="molecule type" value="Genomic_DNA"/>
</dbReference>
<organism evidence="18 19">
    <name type="scientific">Chytriomyces confervae</name>
    <dbReference type="NCBI Taxonomy" id="246404"/>
    <lineage>
        <taxon>Eukaryota</taxon>
        <taxon>Fungi</taxon>
        <taxon>Fungi incertae sedis</taxon>
        <taxon>Chytridiomycota</taxon>
        <taxon>Chytridiomycota incertae sedis</taxon>
        <taxon>Chytridiomycetes</taxon>
        <taxon>Chytridiales</taxon>
        <taxon>Chytriomycetaceae</taxon>
        <taxon>Chytriomyces</taxon>
    </lineage>
</organism>
<evidence type="ECO:0000256" key="10">
    <source>
        <dbReference type="ARBA" id="ARBA00023034"/>
    </source>
</evidence>
<dbReference type="Gene3D" id="3.40.50.410">
    <property type="entry name" value="von Willebrand factor, type A domain"/>
    <property type="match status" value="1"/>
</dbReference>
<evidence type="ECO:0000256" key="6">
    <source>
        <dbReference type="ARBA" id="ARBA00022490"/>
    </source>
</evidence>
<keyword evidence="11" id="KW-0472">Membrane</keyword>
<evidence type="ECO:0000259" key="16">
    <source>
        <dbReference type="Pfam" id="PF04815"/>
    </source>
</evidence>
<dbReference type="GO" id="GO:0030127">
    <property type="term" value="C:COPII vesicle coat"/>
    <property type="evidence" value="ECO:0007669"/>
    <property type="project" value="InterPro"/>
</dbReference>
<evidence type="ECO:0008006" key="20">
    <source>
        <dbReference type="Google" id="ProtNLM"/>
    </source>
</evidence>
<evidence type="ECO:0000313" key="18">
    <source>
        <dbReference type="EMBL" id="TPX74574.1"/>
    </source>
</evidence>
<dbReference type="InterPro" id="IPR029006">
    <property type="entry name" value="ADF-H/Gelsolin-like_dom_sf"/>
</dbReference>
<dbReference type="GO" id="GO:0008270">
    <property type="term" value="F:zinc ion binding"/>
    <property type="evidence" value="ECO:0007669"/>
    <property type="project" value="InterPro"/>
</dbReference>
<dbReference type="SUPFAM" id="SSF82754">
    <property type="entry name" value="C-terminal, gelsolin-like domain of Sec23/24"/>
    <property type="match status" value="1"/>
</dbReference>
<evidence type="ECO:0000256" key="1">
    <source>
        <dbReference type="ARBA" id="ARBA00004394"/>
    </source>
</evidence>
<dbReference type="Proteomes" id="UP000320333">
    <property type="component" value="Unassembled WGS sequence"/>
</dbReference>
<dbReference type="InterPro" id="IPR006900">
    <property type="entry name" value="Sec23/24_helical_dom"/>
</dbReference>
<dbReference type="GO" id="GO:0000139">
    <property type="term" value="C:Golgi membrane"/>
    <property type="evidence" value="ECO:0007669"/>
    <property type="project" value="UniProtKB-SubCell"/>
</dbReference>
<dbReference type="Pfam" id="PF04811">
    <property type="entry name" value="Sec23_trunk"/>
    <property type="match status" value="1"/>
</dbReference>
<dbReference type="GO" id="GO:0006886">
    <property type="term" value="P:intracellular protein transport"/>
    <property type="evidence" value="ECO:0007669"/>
    <property type="project" value="InterPro"/>
</dbReference>
<accession>A0A507FEC0</accession>
<dbReference type="InterPro" id="IPR050550">
    <property type="entry name" value="SEC23_SEC24_subfamily"/>
</dbReference>
<feature type="compositionally biased region" description="Low complexity" evidence="12">
    <location>
        <begin position="303"/>
        <end position="315"/>
    </location>
</feature>
<keyword evidence="8" id="KW-0931">ER-Golgi transport</keyword>
<feature type="domain" description="Gelsolin-like" evidence="13">
    <location>
        <begin position="971"/>
        <end position="1039"/>
    </location>
</feature>
<evidence type="ECO:0000259" key="15">
    <source>
        <dbReference type="Pfam" id="PF04811"/>
    </source>
</evidence>
<feature type="compositionally biased region" description="Low complexity" evidence="12">
    <location>
        <begin position="170"/>
        <end position="231"/>
    </location>
</feature>
<evidence type="ECO:0000256" key="9">
    <source>
        <dbReference type="ARBA" id="ARBA00022927"/>
    </source>
</evidence>
<evidence type="ECO:0000256" key="7">
    <source>
        <dbReference type="ARBA" id="ARBA00022824"/>
    </source>
</evidence>
<sequence>MNPNQPVGQQPQQRPPATAPLIPNASVRPIGMQGPPGAGGFRPQGPLVQMGQRPQMNPQQPAQFRPQQPMQPQINRNPLSPTMQQARPLMQNSNQQFAPQQLQSGPVRPVVGAGPPVGMTSPLIQQQQQQLQQQQYAGPQSGPTGPGGPMSSIVSPTGPNPIASISPQQAGVPPVGAAPRPVAAGRRAYPTAPQQPQQQQQIGGQPGFQQQQMQQQQMQQNPMMGNPYQQQGQAPNMVAPMGQQQQQQQQQQFMQPASVPQFGGARPPQFGAAQNSMQSQQPGYATQQGFDQPQQPVYGAQLQNGQPQQSMMNQGQMGGLQNGMQNMNMGQNQRNPAAPTAVNLLQKAPSVTELETMTPPPNMSAQMSVSQSPHSICPPVYKRCTMNAIPQTQAILTKSKIPLGLILTPYRSLQPGEEPVPVVNPPQIVRCRRCRTYINPWVQFVEQGTRWKCNMCFLTNEVPAFFDWDSEARQQVDRMKRPELTHSVVEYIAPQEYMVRPPQPVILLFVIDVSYAAVQSGMVDAVSKTLLECLDDFPNSDGRTKVGFIAVDHSLHFFNLNSTNSEPQMLVMPDIEDAFLPSPDGLLASLTESRVVIEKLLAGLPGMFRGTTSSQNCLGRALQSANTMIKAIGGKIILFQSSLPNLSEASLKMREDPKVLGTPKEVSLLQPQNAFYKGFAVDCSRAHVSVDLFAFNSQYLDLATLSSLAKVTGGSNYYYPTFNPSNAQDLAKLSTELHNYFSRPLALEAVLRVRASKGLKMSRFHGNFFLRSTDLLALPTVNPDNSYAIEMEIQDALPSAVACFQTALLHTSSSGERRIRVLTLTIPVTDSYGDLFTGADQYAIATLLSKKGVEKCITSNLDSARDEMISRLTDLIGAYKAAFTSSGQNSMLILPENLKLLPLLMMSTLKHIAFRTSGIIPSDVRTFAQALMCVYPTEAYLPSIHPRFWAIHSMDSSCGELDDATGRVIFPPVLNLSSEKLERHGLYLLENGSDIFFWVGRGIAPELCQLVFGVPSYDGIVFGKNALPQLSNDWSKRVHNLVSNIKQLRTLMMTTCPNVYIVKEDSDPNLRMLFLSQLMEDKLDSGNSYPLFLGYVREKMAKPASMF</sequence>
<dbReference type="InterPro" id="IPR036174">
    <property type="entry name" value="Znf_Sec23_Sec24_sf"/>
</dbReference>
<feature type="domain" description="Zinc finger Sec23/Sec24-type" evidence="14">
    <location>
        <begin position="428"/>
        <end position="464"/>
    </location>
</feature>
<name>A0A507FEC0_9FUNG</name>
<dbReference type="InterPro" id="IPR036465">
    <property type="entry name" value="vWFA_dom_sf"/>
</dbReference>
<keyword evidence="5" id="KW-0813">Transport</keyword>
<dbReference type="Gene3D" id="2.60.40.1670">
    <property type="entry name" value="beta-sandwich domain of Sec23/24"/>
    <property type="match status" value="1"/>
</dbReference>
<keyword evidence="19" id="KW-1185">Reference proteome</keyword>
<dbReference type="Pfam" id="PF04810">
    <property type="entry name" value="zf-Sec23_Sec24"/>
    <property type="match status" value="1"/>
</dbReference>
<dbReference type="PANTHER" id="PTHR13803:SF39">
    <property type="entry name" value="SECRETORY 24AB, ISOFORM A"/>
    <property type="match status" value="1"/>
</dbReference>
<dbReference type="GO" id="GO:0070971">
    <property type="term" value="C:endoplasmic reticulum exit site"/>
    <property type="evidence" value="ECO:0007669"/>
    <property type="project" value="TreeGrafter"/>
</dbReference>
<dbReference type="InterPro" id="IPR012990">
    <property type="entry name" value="Beta-sandwich_Sec23_24"/>
</dbReference>
<reference evidence="18 19" key="1">
    <citation type="journal article" date="2019" name="Sci. Rep.">
        <title>Comparative genomics of chytrid fungi reveal insights into the obligate biotrophic and pathogenic lifestyle of Synchytrium endobioticum.</title>
        <authorList>
            <person name="van de Vossenberg B.T.L.H."/>
            <person name="Warris S."/>
            <person name="Nguyen H.D.T."/>
            <person name="van Gent-Pelzer M.P.E."/>
            <person name="Joly D.L."/>
            <person name="van de Geest H.C."/>
            <person name="Bonants P.J.M."/>
            <person name="Smith D.S."/>
            <person name="Levesque C.A."/>
            <person name="van der Lee T.A.J."/>
        </authorList>
    </citation>
    <scope>NUCLEOTIDE SEQUENCE [LARGE SCALE GENOMIC DNA]</scope>
    <source>
        <strain evidence="18 19">CBS 675.73</strain>
    </source>
</reference>
<dbReference type="AlphaFoldDB" id="A0A507FEC0"/>
<dbReference type="InterPro" id="IPR041742">
    <property type="entry name" value="Sec24-like_trunk_dom"/>
</dbReference>
<feature type="compositionally biased region" description="Low complexity" evidence="12">
    <location>
        <begin position="125"/>
        <end position="143"/>
    </location>
</feature>
<evidence type="ECO:0000256" key="11">
    <source>
        <dbReference type="ARBA" id="ARBA00023136"/>
    </source>
</evidence>
<feature type="compositionally biased region" description="Low complexity" evidence="12">
    <location>
        <begin position="1"/>
        <end position="12"/>
    </location>
</feature>
<comment type="subcellular location">
    <subcellularLocation>
        <location evidence="2">Cytoplasm</location>
    </subcellularLocation>
    <subcellularLocation>
        <location evidence="3">Endoplasmic reticulum membrane</location>
    </subcellularLocation>
    <subcellularLocation>
        <location evidence="1">Golgi apparatus membrane</location>
    </subcellularLocation>
</comment>
<dbReference type="InterPro" id="IPR007123">
    <property type="entry name" value="Gelsolin-like_dom"/>
</dbReference>
<keyword evidence="6" id="KW-0963">Cytoplasm</keyword>
<evidence type="ECO:0000256" key="3">
    <source>
        <dbReference type="ARBA" id="ARBA00004586"/>
    </source>
</evidence>
<feature type="domain" description="Sec23/Sec24 helical" evidence="16">
    <location>
        <begin position="840"/>
        <end position="939"/>
    </location>
</feature>
<evidence type="ECO:0000256" key="2">
    <source>
        <dbReference type="ARBA" id="ARBA00004496"/>
    </source>
</evidence>